<dbReference type="InterPro" id="IPR001251">
    <property type="entry name" value="CRAL-TRIO_dom"/>
</dbReference>
<protein>
    <recommendedName>
        <fullName evidence="1">CRAL-TRIO domain-containing protein</fullName>
    </recommendedName>
</protein>
<dbReference type="Proteomes" id="UP000708208">
    <property type="component" value="Unassembled WGS sequence"/>
</dbReference>
<dbReference type="OrthoDB" id="6432525at2759"/>
<reference evidence="2" key="1">
    <citation type="submission" date="2021-06" db="EMBL/GenBank/DDBJ databases">
        <authorList>
            <person name="Hodson N. C."/>
            <person name="Mongue J. A."/>
            <person name="Jaron S. K."/>
        </authorList>
    </citation>
    <scope>NUCLEOTIDE SEQUENCE</scope>
</reference>
<comment type="caution">
    <text evidence="2">The sequence shown here is derived from an EMBL/GenBank/DDBJ whole genome shotgun (WGS) entry which is preliminary data.</text>
</comment>
<name>A0A8J2J142_9HEXA</name>
<feature type="non-terminal residue" evidence="2">
    <location>
        <position position="1"/>
    </location>
</feature>
<evidence type="ECO:0000313" key="2">
    <source>
        <dbReference type="EMBL" id="CAG7654760.1"/>
    </source>
</evidence>
<proteinExistence type="predicted"/>
<gene>
    <name evidence="2" type="ORF">AFUS01_LOCUS889</name>
</gene>
<dbReference type="EMBL" id="CAJVCH010004754">
    <property type="protein sequence ID" value="CAG7654760.1"/>
    <property type="molecule type" value="Genomic_DNA"/>
</dbReference>
<evidence type="ECO:0000259" key="1">
    <source>
        <dbReference type="PROSITE" id="PS50191"/>
    </source>
</evidence>
<keyword evidence="3" id="KW-1185">Reference proteome</keyword>
<evidence type="ECO:0000313" key="3">
    <source>
        <dbReference type="Proteomes" id="UP000708208"/>
    </source>
</evidence>
<sequence length="146" mass="16676">NLKTFRKNYLQWIEDIRSGSLLKRFPNETETWVSDFGVAIIDFGGLNLQQFFTEAATKLAITNMNDLQRLHSHLSYGFIINANPLAHQLLNVAKPLMANLLERFEIHGTNSKKWMPALLRKIPRSQLPTALGGFKDFKPVATCDYI</sequence>
<feature type="domain" description="CRAL-TRIO" evidence="1">
    <location>
        <begin position="1"/>
        <end position="139"/>
    </location>
</feature>
<dbReference type="PROSITE" id="PS50191">
    <property type="entry name" value="CRAL_TRIO"/>
    <property type="match status" value="1"/>
</dbReference>
<dbReference type="Pfam" id="PF00650">
    <property type="entry name" value="CRAL_TRIO"/>
    <property type="match status" value="1"/>
</dbReference>
<dbReference type="CDD" id="cd00170">
    <property type="entry name" value="SEC14"/>
    <property type="match status" value="1"/>
</dbReference>
<accession>A0A8J2J142</accession>
<organism evidence="2 3">
    <name type="scientific">Allacma fusca</name>
    <dbReference type="NCBI Taxonomy" id="39272"/>
    <lineage>
        <taxon>Eukaryota</taxon>
        <taxon>Metazoa</taxon>
        <taxon>Ecdysozoa</taxon>
        <taxon>Arthropoda</taxon>
        <taxon>Hexapoda</taxon>
        <taxon>Collembola</taxon>
        <taxon>Symphypleona</taxon>
        <taxon>Sminthuridae</taxon>
        <taxon>Allacma</taxon>
    </lineage>
</organism>
<dbReference type="AlphaFoldDB" id="A0A8J2J142"/>